<dbReference type="EMBL" id="FLRB01000017">
    <property type="protein sequence ID" value="SBT22329.1"/>
    <property type="molecule type" value="Genomic_DNA"/>
</dbReference>
<reference evidence="3 4" key="1">
    <citation type="submission" date="2016-06" db="EMBL/GenBank/DDBJ databases">
        <authorList>
            <person name="Rodrigo-Torres L."/>
            <person name="Arahal D.R."/>
        </authorList>
    </citation>
    <scope>NUCLEOTIDE SEQUENCE [LARGE SCALE GENOMIC DNA]</scope>
    <source>
        <strain evidence="3 4">CECT 5116</strain>
    </source>
</reference>
<dbReference type="Proteomes" id="UP000092871">
    <property type="component" value="Unassembled WGS sequence"/>
</dbReference>
<dbReference type="InterPro" id="IPR023631">
    <property type="entry name" value="Amidase_dom"/>
</dbReference>
<dbReference type="AlphaFoldDB" id="A0A1C3JT97"/>
<dbReference type="EMBL" id="FLRA01000018">
    <property type="protein sequence ID" value="SBT18279.1"/>
    <property type="molecule type" value="Genomic_DNA"/>
</dbReference>
<evidence type="ECO:0000313" key="5">
    <source>
        <dbReference type="Proteomes" id="UP000092871"/>
    </source>
</evidence>
<dbReference type="PANTHER" id="PTHR11895">
    <property type="entry name" value="TRANSAMIDASE"/>
    <property type="match status" value="1"/>
</dbReference>
<reference evidence="2 5" key="2">
    <citation type="submission" date="2016-06" db="EMBL/GenBank/DDBJ databases">
        <authorList>
            <person name="Kjaerup R.B."/>
            <person name="Dalgaard T.S."/>
            <person name="Juul-Madsen H.R."/>
        </authorList>
    </citation>
    <scope>NUCLEOTIDE SEQUENCE [LARGE SCALE GENOMIC DNA]</scope>
    <source>
        <strain evidence="2 5">CECT 5115</strain>
    </source>
</reference>
<dbReference type="OrthoDB" id="8872210at2"/>
<gene>
    <name evidence="2" type="primary">gatA_2</name>
    <name evidence="3" type="synonym">gatA_3</name>
    <name evidence="2" type="ORF">MGA5115_02400</name>
    <name evidence="3" type="ORF">MGA5116_02945</name>
</gene>
<protein>
    <submittedName>
        <fullName evidence="2">Glutamyl-tRNA(Gln) amidotransferase subunit A</fullName>
        <ecNumber evidence="2">6.3.5.-</ecNumber>
    </submittedName>
</protein>
<keyword evidence="2" id="KW-0808">Transferase</keyword>
<dbReference type="GO" id="GO:0016874">
    <property type="term" value="F:ligase activity"/>
    <property type="evidence" value="ECO:0007669"/>
    <property type="project" value="UniProtKB-KW"/>
</dbReference>
<dbReference type="RefSeq" id="WP_083203031.1">
    <property type="nucleotide sequence ID" value="NZ_FLRA01000018.1"/>
</dbReference>
<evidence type="ECO:0000313" key="4">
    <source>
        <dbReference type="Proteomes" id="UP000092840"/>
    </source>
</evidence>
<dbReference type="GO" id="GO:0016740">
    <property type="term" value="F:transferase activity"/>
    <property type="evidence" value="ECO:0007669"/>
    <property type="project" value="UniProtKB-KW"/>
</dbReference>
<dbReference type="Gene3D" id="3.90.1300.10">
    <property type="entry name" value="Amidase signature (AS) domain"/>
    <property type="match status" value="1"/>
</dbReference>
<evidence type="ECO:0000259" key="1">
    <source>
        <dbReference type="Pfam" id="PF01425"/>
    </source>
</evidence>
<proteinExistence type="predicted"/>
<dbReference type="SUPFAM" id="SSF75304">
    <property type="entry name" value="Amidase signature (AS) enzymes"/>
    <property type="match status" value="1"/>
</dbReference>
<sequence length="414" mass="44548">MIDHKAWCNRDLTEHLNTVSNDITENRGAVFIEPFIEVADIKNGPLSGAVVSIKATFEVKGHSSSGGTTLLKDHLAQQDAHAVALLRAAGACLIGHTNMTELAYSGVGLNPHYGTPDNPVATGCIPGGSTSGGAVTVAKGMADIALGTDTGGSLRIPAAFCGLTGFKPSQSSVSRVGCLPLSDSLDSVGVMARNVETCELAWNVLTSNKASQQADAPLTLVVPKNFGFDDLDKDITDGFKVALDHLKSHGVVVQHCDLSLFETYKALPVWQFSAVESRRYYKQLFSLEDGQLDPRVKQRIKRGEGVSEQVFMETCAQRSALITRFQSEHANTVFLMPTVACLPPKFDQFESDENFDRINLLCLRNTTFANVIDGCSISLPYSFNSNVMGLMLTAMNGKDQSLLKLAKVIETALS</sequence>
<dbReference type="InterPro" id="IPR036928">
    <property type="entry name" value="AS_sf"/>
</dbReference>
<dbReference type="Pfam" id="PF01425">
    <property type="entry name" value="Amidase"/>
    <property type="match status" value="1"/>
</dbReference>
<evidence type="ECO:0000313" key="3">
    <source>
        <dbReference type="EMBL" id="SBT22329.1"/>
    </source>
</evidence>
<accession>A0A1C3JT97</accession>
<keyword evidence="2" id="KW-0436">Ligase</keyword>
<dbReference type="Proteomes" id="UP000092840">
    <property type="component" value="Unassembled WGS sequence"/>
</dbReference>
<dbReference type="InterPro" id="IPR000120">
    <property type="entry name" value="Amidase"/>
</dbReference>
<feature type="domain" description="Amidase" evidence="1">
    <location>
        <begin position="42"/>
        <end position="403"/>
    </location>
</feature>
<keyword evidence="4" id="KW-1185">Reference proteome</keyword>
<evidence type="ECO:0000313" key="2">
    <source>
        <dbReference type="EMBL" id="SBT18279.1"/>
    </source>
</evidence>
<dbReference type="EC" id="6.3.5.-" evidence="2"/>
<name>A0A1C3JT97_9GAMM</name>
<organism evidence="2 5">
    <name type="scientific">Marinomonas gallaica</name>
    <dbReference type="NCBI Taxonomy" id="1806667"/>
    <lineage>
        <taxon>Bacteria</taxon>
        <taxon>Pseudomonadati</taxon>
        <taxon>Pseudomonadota</taxon>
        <taxon>Gammaproteobacteria</taxon>
        <taxon>Oceanospirillales</taxon>
        <taxon>Oceanospirillaceae</taxon>
        <taxon>Marinomonas</taxon>
    </lineage>
</organism>
<dbReference type="PANTHER" id="PTHR11895:SF176">
    <property type="entry name" value="AMIDASE AMID-RELATED"/>
    <property type="match status" value="1"/>
</dbReference>